<evidence type="ECO:0000256" key="1">
    <source>
        <dbReference type="SAM" id="MobiDB-lite"/>
    </source>
</evidence>
<evidence type="ECO:0000313" key="5">
    <source>
        <dbReference type="Proteomes" id="UP001519288"/>
    </source>
</evidence>
<dbReference type="InterPro" id="IPR012854">
    <property type="entry name" value="Cu_amine_oxidase-like_N"/>
</dbReference>
<reference evidence="4 5" key="1">
    <citation type="submission" date="2021-03" db="EMBL/GenBank/DDBJ databases">
        <title>Genomic Encyclopedia of Type Strains, Phase IV (KMG-IV): sequencing the most valuable type-strain genomes for metagenomic binning, comparative biology and taxonomic classification.</title>
        <authorList>
            <person name="Goeker M."/>
        </authorList>
    </citation>
    <scope>NUCLEOTIDE SEQUENCE [LARGE SCALE GENOMIC DNA]</scope>
    <source>
        <strain evidence="4 5">DSM 26806</strain>
    </source>
</reference>
<feature type="compositionally biased region" description="Low complexity" evidence="1">
    <location>
        <begin position="112"/>
        <end position="134"/>
    </location>
</feature>
<feature type="compositionally biased region" description="Polar residues" evidence="1">
    <location>
        <begin position="30"/>
        <end position="45"/>
    </location>
</feature>
<protein>
    <submittedName>
        <fullName evidence="4">PKD repeat protein</fullName>
    </submittedName>
</protein>
<dbReference type="RefSeq" id="WP_209864089.1">
    <property type="nucleotide sequence ID" value="NZ_JAGGLD010000005.1"/>
</dbReference>
<evidence type="ECO:0000313" key="4">
    <source>
        <dbReference type="EMBL" id="MBP2001918.1"/>
    </source>
</evidence>
<keyword evidence="5" id="KW-1185">Reference proteome</keyword>
<dbReference type="EMBL" id="JAGGLD010000005">
    <property type="protein sequence ID" value="MBP2001918.1"/>
    <property type="molecule type" value="Genomic_DNA"/>
</dbReference>
<accession>A0ABS4JJQ6</accession>
<feature type="signal peptide" evidence="2">
    <location>
        <begin position="1"/>
        <end position="20"/>
    </location>
</feature>
<name>A0ABS4JJQ6_9BACL</name>
<evidence type="ECO:0000256" key="2">
    <source>
        <dbReference type="SAM" id="SignalP"/>
    </source>
</evidence>
<feature type="compositionally biased region" description="Low complexity" evidence="1">
    <location>
        <begin position="46"/>
        <end position="105"/>
    </location>
</feature>
<keyword evidence="2" id="KW-0732">Signal</keyword>
<dbReference type="InterPro" id="IPR036582">
    <property type="entry name" value="Mao_N_sf"/>
</dbReference>
<feature type="region of interest" description="Disordered" evidence="1">
    <location>
        <begin position="28"/>
        <end position="163"/>
    </location>
</feature>
<dbReference type="Proteomes" id="UP001519288">
    <property type="component" value="Unassembled WGS sequence"/>
</dbReference>
<dbReference type="SUPFAM" id="SSF55383">
    <property type="entry name" value="Copper amine oxidase, domain N"/>
    <property type="match status" value="1"/>
</dbReference>
<evidence type="ECO:0000259" key="3">
    <source>
        <dbReference type="Pfam" id="PF07833"/>
    </source>
</evidence>
<dbReference type="InterPro" id="IPR013783">
    <property type="entry name" value="Ig-like_fold"/>
</dbReference>
<feature type="compositionally biased region" description="Low complexity" evidence="1">
    <location>
        <begin position="149"/>
        <end position="163"/>
    </location>
</feature>
<dbReference type="Gene3D" id="2.60.40.10">
    <property type="entry name" value="Immunoglobulins"/>
    <property type="match status" value="1"/>
</dbReference>
<feature type="domain" description="Copper amine oxidase-like N-terminal" evidence="3">
    <location>
        <begin position="185"/>
        <end position="282"/>
    </location>
</feature>
<dbReference type="Gene3D" id="3.30.457.10">
    <property type="entry name" value="Copper amine oxidase-like, N-terminal domain"/>
    <property type="match status" value="1"/>
</dbReference>
<sequence>MNLKKATLVTALIISQVAAAVPASAEASVQTSPTSQMGMDTQSSAPTPLSNTSSSISTTPSTTPSKTETSPATGSSSTSTNSSTPSSGSGAKDTTSNPSPTAPSTEAVPGVTQTKPTKPASTPATPVTPGTTETPTDDTKAAGNPKLVTPTTTNTTDASNPVAPAAAAVNGQLILFMDSARMEQNGSIYTATHAMTVKKGVSYVGIRSLVDRVGYKIAYDSRTKETLITYGGNELRFKRGSSIYRVNGVSKTMRGAAYEDKNVFLVPLTAITQALGIPYTVSGKRVILQLSTKPSASFTVQSGDITAGETRVNFQTKSFSPNGLQIVNEKWEGRPDQDIFPSAGSYSVTYSVQDSSGQWSDPYTQTIQVSNPNLPPVAQFATNKSEYKIGEPVTITDQSTDEENAIVDRQWLNNRPAFFTAGPVTISLTVTDKHGATSKIDKTITITNETLYTEDQFYKLFTPVGQNFQINGGNVLNYDKIPFTYTTEPYTLFRDSGPESVTSEGILYQDTIVGLTRFMIHHRNRLGEKAKVYLVAKNTDSTLANIDILSYGVAGPNQHPELTGRLSVQRYFENYQSDSKKQRITLAPGESKVIMNDLSNTSLSQEDCISLLGDLYSDARVQYTVLIVKEKHDPIQAVTTVPYLDPKESIIRGTFADSTRVFEYNEVVGTKEQRLNLTDNTADPFQTGTDGILGTSALNSGNYGVMYKLKLNRVAPNTLITFNPRGGLYMGAAMVNGNVVSFSHTGANNVSNQTSVLYRTKDYEENVEIWLSPSAGSNMPFTLLLMPMPSVKQQP</sequence>
<gene>
    <name evidence="4" type="ORF">J2Z69_002974</name>
</gene>
<dbReference type="SUPFAM" id="SSF49299">
    <property type="entry name" value="PKD domain"/>
    <property type="match status" value="2"/>
</dbReference>
<organism evidence="4 5">
    <name type="scientific">Paenibacillus shirakamiensis</name>
    <dbReference type="NCBI Taxonomy" id="1265935"/>
    <lineage>
        <taxon>Bacteria</taxon>
        <taxon>Bacillati</taxon>
        <taxon>Bacillota</taxon>
        <taxon>Bacilli</taxon>
        <taxon>Bacillales</taxon>
        <taxon>Paenibacillaceae</taxon>
        <taxon>Paenibacillus</taxon>
    </lineage>
</organism>
<dbReference type="Pfam" id="PF07833">
    <property type="entry name" value="Cu_amine_oxidN1"/>
    <property type="match status" value="1"/>
</dbReference>
<feature type="chain" id="PRO_5046621582" evidence="2">
    <location>
        <begin position="21"/>
        <end position="795"/>
    </location>
</feature>
<proteinExistence type="predicted"/>
<comment type="caution">
    <text evidence="4">The sequence shown here is derived from an EMBL/GenBank/DDBJ whole genome shotgun (WGS) entry which is preliminary data.</text>
</comment>
<dbReference type="InterPro" id="IPR035986">
    <property type="entry name" value="PKD_dom_sf"/>
</dbReference>